<evidence type="ECO:0000313" key="1">
    <source>
        <dbReference type="EMBL" id="OOM06699.1"/>
    </source>
</evidence>
<comment type="caution">
    <text evidence="1">The sequence shown here is derived from an EMBL/GenBank/DDBJ whole genome shotgun (WGS) entry which is preliminary data.</text>
</comment>
<dbReference type="InterPro" id="IPR023168">
    <property type="entry name" value="GatB_Yqey_C_2"/>
</dbReference>
<dbReference type="PANTHER" id="PTHR28055">
    <property type="entry name" value="ALTERED INHERITANCE OF MITOCHONDRIA PROTEIN 41, MITOCHONDRIAL"/>
    <property type="match status" value="1"/>
</dbReference>
<dbReference type="InterPro" id="IPR019004">
    <property type="entry name" value="YqeY/Aim41"/>
</dbReference>
<name>A0A1S8MR85_CLOSA</name>
<gene>
    <name evidence="1" type="ORF">CLOSAC_41270</name>
</gene>
<dbReference type="Proteomes" id="UP000191154">
    <property type="component" value="Unassembled WGS sequence"/>
</dbReference>
<dbReference type="Pfam" id="PF09424">
    <property type="entry name" value="YqeY"/>
    <property type="match status" value="1"/>
</dbReference>
<sequence length="150" mass="17115">MSLIKDRLQEDWKAALKTKDKFTANVISTAKSAILLVEKTDNRKLEDEEVITILAKEVKQRRESMVEFEKGNRQDLIDQCKAEIEILLKYLPQQLGEEEIKQIVKESAEEVGANSIKDMGKVMSVVRPKIVGRADGKLVSQIIKEYLNNK</sequence>
<dbReference type="InterPro" id="IPR003789">
    <property type="entry name" value="Asn/Gln_tRNA_amidoTrase-B-like"/>
</dbReference>
<dbReference type="RefSeq" id="WP_077867117.1">
    <property type="nucleotide sequence ID" value="NZ_LZYZ01000009.1"/>
</dbReference>
<dbReference type="GO" id="GO:0016884">
    <property type="term" value="F:carbon-nitrogen ligase activity, with glutamine as amido-N-donor"/>
    <property type="evidence" value="ECO:0007669"/>
    <property type="project" value="InterPro"/>
</dbReference>
<dbReference type="Gene3D" id="1.10.10.410">
    <property type="match status" value="1"/>
</dbReference>
<dbReference type="STRING" id="169679.CSACC_10870"/>
<accession>A0A1S8MR85</accession>
<dbReference type="EMBL" id="LZYZ01000009">
    <property type="protein sequence ID" value="OOM06699.1"/>
    <property type="molecule type" value="Genomic_DNA"/>
</dbReference>
<evidence type="ECO:0000313" key="2">
    <source>
        <dbReference type="Proteomes" id="UP000191154"/>
    </source>
</evidence>
<proteinExistence type="predicted"/>
<dbReference type="SUPFAM" id="SSF89095">
    <property type="entry name" value="GatB/YqeY motif"/>
    <property type="match status" value="1"/>
</dbReference>
<dbReference type="PANTHER" id="PTHR28055:SF1">
    <property type="entry name" value="ALTERED INHERITANCE OF MITOCHONDRIA PROTEIN 41, MITOCHONDRIAL"/>
    <property type="match status" value="1"/>
</dbReference>
<protein>
    <submittedName>
        <fullName evidence="1">Yqey-like protein</fullName>
    </submittedName>
</protein>
<reference evidence="1 2" key="1">
    <citation type="submission" date="2016-05" db="EMBL/GenBank/DDBJ databases">
        <title>Microbial solvent formation.</title>
        <authorList>
            <person name="Poehlein A."/>
            <person name="Montoya Solano J.D."/>
            <person name="Flitsch S."/>
            <person name="Krabben P."/>
            <person name="Duerre P."/>
            <person name="Daniel R."/>
        </authorList>
    </citation>
    <scope>NUCLEOTIDE SEQUENCE [LARGE SCALE GENOMIC DNA]</scope>
    <source>
        <strain evidence="1 2">L1-8</strain>
    </source>
</reference>
<dbReference type="Gene3D" id="1.10.1510.10">
    <property type="entry name" value="Uncharacterised protein YqeY/AIM41 PF09424, N-terminal domain"/>
    <property type="match status" value="1"/>
</dbReference>
<dbReference type="InterPro" id="IPR042184">
    <property type="entry name" value="YqeY/Aim41_N"/>
</dbReference>
<organism evidence="1 2">
    <name type="scientific">Clostridium saccharobutylicum</name>
    <dbReference type="NCBI Taxonomy" id="169679"/>
    <lineage>
        <taxon>Bacteria</taxon>
        <taxon>Bacillati</taxon>
        <taxon>Bacillota</taxon>
        <taxon>Clostridia</taxon>
        <taxon>Eubacteriales</taxon>
        <taxon>Clostridiaceae</taxon>
        <taxon>Clostridium</taxon>
    </lineage>
</organism>
<dbReference type="AlphaFoldDB" id="A0A1S8MR85"/>